<evidence type="ECO:0000256" key="2">
    <source>
        <dbReference type="SAM" id="Phobius"/>
    </source>
</evidence>
<feature type="compositionally biased region" description="Low complexity" evidence="1">
    <location>
        <begin position="575"/>
        <end position="588"/>
    </location>
</feature>
<evidence type="ECO:0000256" key="1">
    <source>
        <dbReference type="SAM" id="MobiDB-lite"/>
    </source>
</evidence>
<dbReference type="Gene3D" id="1.25.40.10">
    <property type="entry name" value="Tetratricopeptide repeat domain"/>
    <property type="match status" value="1"/>
</dbReference>
<dbReference type="Proteomes" id="UP001268256">
    <property type="component" value="Unassembled WGS sequence"/>
</dbReference>
<evidence type="ECO:0000313" key="4">
    <source>
        <dbReference type="Proteomes" id="UP001268256"/>
    </source>
</evidence>
<keyword evidence="4" id="KW-1185">Reference proteome</keyword>
<dbReference type="InterPro" id="IPR011990">
    <property type="entry name" value="TPR-like_helical_dom_sf"/>
</dbReference>
<proteinExistence type="predicted"/>
<feature type="compositionally biased region" description="Low complexity" evidence="1">
    <location>
        <begin position="558"/>
        <end position="567"/>
    </location>
</feature>
<feature type="region of interest" description="Disordered" evidence="1">
    <location>
        <begin position="543"/>
        <end position="640"/>
    </location>
</feature>
<evidence type="ECO:0008006" key="5">
    <source>
        <dbReference type="Google" id="ProtNLM"/>
    </source>
</evidence>
<gene>
    <name evidence="3" type="ORF">RIF25_12215</name>
</gene>
<dbReference type="EMBL" id="JAVMIP010000014">
    <property type="protein sequence ID" value="MDS3861571.1"/>
    <property type="molecule type" value="Genomic_DNA"/>
</dbReference>
<name>A0AAE4FSZ2_9CYAN</name>
<feature type="compositionally biased region" description="Pro residues" evidence="1">
    <location>
        <begin position="589"/>
        <end position="612"/>
    </location>
</feature>
<feature type="compositionally biased region" description="Pro residues" evidence="1">
    <location>
        <begin position="621"/>
        <end position="640"/>
    </location>
</feature>
<sequence length="640" mass="70180">MKPKASRPWWRGQRSPRKRHPSTDPSLMIEQGAIELSPATTKSQASSSTRWPFAPVFNSPWFWPFFISGATALGAAIWIFNLPPLPECRNVSLGTTDAEQLYCADMAARRGNINALMAALDLVSQWPQDHPLYTQALELSNQWSQATIVIARQQFAQGNIDYAKTIIQKVPKVSHYYPQAQSLLTYWTTDEGSSLAAQASSAINGADWAAALDIARRLSLLGSDHWSSVASDLIVRINREREAWGQLEQARGLAGWQTVNELVAAILMAKKINPETIAGQRVPQEIQPWVELVMDYAQEWQNAGNLEAAIDLVREIAPVLRATQGDPPLLQLGQAEAAAHQDTFWGYWEGIMRLEKLAGDSGLAAYVTRQQQAWERQAQNLGQLQLARSLAGLEQTWGYELAVLQAQSVHMGQPRRIEAQTLIAQWQRQIQASQAQPLLNAAQQLAQAEKYPAAQLIAQRISPTNPLYSTAQAEVKQWQATLQTKQDQPILAQAEALASHDKLKEAINRAAEIPAHSPLYQQAQARISDWYRERRRIEDAEAAARRPLWSAPSPEPAPETTEISPASSPEPAPETTPSLTPSPASDLPSSPPTPASPSPEAPLSPDPPPSPDPVDSAPVNTQPPAPDTPPSSPSPSNPVN</sequence>
<feature type="transmembrane region" description="Helical" evidence="2">
    <location>
        <begin position="61"/>
        <end position="80"/>
    </location>
</feature>
<feature type="region of interest" description="Disordered" evidence="1">
    <location>
        <begin position="1"/>
        <end position="26"/>
    </location>
</feature>
<organism evidence="3 4">
    <name type="scientific">Pseudocalidococcus azoricus BACA0444</name>
    <dbReference type="NCBI Taxonomy" id="2918990"/>
    <lineage>
        <taxon>Bacteria</taxon>
        <taxon>Bacillati</taxon>
        <taxon>Cyanobacteriota</taxon>
        <taxon>Cyanophyceae</taxon>
        <taxon>Acaryochloridales</taxon>
        <taxon>Thermosynechococcaceae</taxon>
        <taxon>Pseudocalidococcus</taxon>
        <taxon>Pseudocalidococcus azoricus</taxon>
    </lineage>
</organism>
<comment type="caution">
    <text evidence="3">The sequence shown here is derived from an EMBL/GenBank/DDBJ whole genome shotgun (WGS) entry which is preliminary data.</text>
</comment>
<keyword evidence="2" id="KW-0472">Membrane</keyword>
<keyword evidence="2" id="KW-1133">Transmembrane helix</keyword>
<protein>
    <recommendedName>
        <fullName evidence="5">Chromosome segregation ATPase</fullName>
    </recommendedName>
</protein>
<keyword evidence="2" id="KW-0812">Transmembrane</keyword>
<reference evidence="4" key="1">
    <citation type="submission" date="2023-07" db="EMBL/GenBank/DDBJ databases">
        <authorList>
            <person name="Luz R."/>
            <person name="Cordeiro R."/>
            <person name="Fonseca A."/>
            <person name="Goncalves V."/>
        </authorList>
    </citation>
    <scope>NUCLEOTIDE SEQUENCE [LARGE SCALE GENOMIC DNA]</scope>
    <source>
        <strain evidence="4">BACA0444</strain>
    </source>
</reference>
<dbReference type="AlphaFoldDB" id="A0AAE4FSZ2"/>
<dbReference type="RefSeq" id="WP_322878810.1">
    <property type="nucleotide sequence ID" value="NZ_JAVMIP010000014.1"/>
</dbReference>
<accession>A0AAE4FSZ2</accession>
<evidence type="ECO:0000313" key="3">
    <source>
        <dbReference type="EMBL" id="MDS3861571.1"/>
    </source>
</evidence>